<dbReference type="CDD" id="cd00082">
    <property type="entry name" value="HisKA"/>
    <property type="match status" value="1"/>
</dbReference>
<protein>
    <recommendedName>
        <fullName evidence="3">histidine kinase</fullName>
        <ecNumber evidence="3">2.7.13.3</ecNumber>
    </recommendedName>
</protein>
<comment type="caution">
    <text evidence="5">The sequence shown here is derived from an EMBL/GenBank/DDBJ whole genome shotgun (WGS) entry which is preliminary data.</text>
</comment>
<dbReference type="GO" id="GO:0000155">
    <property type="term" value="F:phosphorelay sensor kinase activity"/>
    <property type="evidence" value="ECO:0007669"/>
    <property type="project" value="InterPro"/>
</dbReference>
<evidence type="ECO:0000259" key="4">
    <source>
        <dbReference type="SMART" id="SM00388"/>
    </source>
</evidence>
<dbReference type="SUPFAM" id="SSF47384">
    <property type="entry name" value="Homodimeric domain of signal transducing histidine kinase"/>
    <property type="match status" value="1"/>
</dbReference>
<gene>
    <name evidence="5" type="ORF">KDK95_28015</name>
</gene>
<dbReference type="SMART" id="SM00388">
    <property type="entry name" value="HisKA"/>
    <property type="match status" value="1"/>
</dbReference>
<accession>A0A941EGN9</accession>
<name>A0A941EGN9_9ACTN</name>
<dbReference type="RefSeq" id="WP_212521311.1">
    <property type="nucleotide sequence ID" value="NZ_JAGSOH010000118.1"/>
</dbReference>
<dbReference type="EC" id="2.7.13.3" evidence="3"/>
<evidence type="ECO:0000256" key="1">
    <source>
        <dbReference type="ARBA" id="ARBA00000085"/>
    </source>
</evidence>
<dbReference type="InterPro" id="IPR003661">
    <property type="entry name" value="HisK_dim/P_dom"/>
</dbReference>
<comment type="subcellular location">
    <subcellularLocation>
        <location evidence="2">Cell membrane</location>
    </subcellularLocation>
</comment>
<reference evidence="5" key="1">
    <citation type="submission" date="2021-04" db="EMBL/GenBank/DDBJ databases">
        <title>Genome based classification of Actinospica acidithermotolerans sp. nov., an actinobacterium isolated from an Indonesian hot spring.</title>
        <authorList>
            <person name="Kusuma A.B."/>
            <person name="Putra K.E."/>
            <person name="Nafisah S."/>
            <person name="Loh J."/>
            <person name="Nouioui I."/>
            <person name="Goodfellow M."/>
        </authorList>
    </citation>
    <scope>NUCLEOTIDE SEQUENCE</scope>
    <source>
        <strain evidence="5">MGRD01-02</strain>
    </source>
</reference>
<sequence length="103" mass="10756">MVGDDRRGEAVAGVAAQPGDARATVALVEALSPLDARTAGLLQALSHQLRNPLTAVIGYLELLTDGTLGPLSMEQQRVLRVVVAGVTRLAEFVDDLEPGSPAR</sequence>
<proteinExistence type="predicted"/>
<dbReference type="EMBL" id="JAGSOH010000118">
    <property type="protein sequence ID" value="MBR7830182.1"/>
    <property type="molecule type" value="Genomic_DNA"/>
</dbReference>
<dbReference type="Proteomes" id="UP000676325">
    <property type="component" value="Unassembled WGS sequence"/>
</dbReference>
<dbReference type="GO" id="GO:0005886">
    <property type="term" value="C:plasma membrane"/>
    <property type="evidence" value="ECO:0007669"/>
    <property type="project" value="UniProtKB-SubCell"/>
</dbReference>
<dbReference type="InterPro" id="IPR036097">
    <property type="entry name" value="HisK_dim/P_sf"/>
</dbReference>
<evidence type="ECO:0000313" key="5">
    <source>
        <dbReference type="EMBL" id="MBR7830182.1"/>
    </source>
</evidence>
<evidence type="ECO:0000256" key="3">
    <source>
        <dbReference type="ARBA" id="ARBA00012438"/>
    </source>
</evidence>
<dbReference type="Gene3D" id="1.10.287.130">
    <property type="match status" value="1"/>
</dbReference>
<organism evidence="5 6">
    <name type="scientific">Actinospica acidithermotolerans</name>
    <dbReference type="NCBI Taxonomy" id="2828514"/>
    <lineage>
        <taxon>Bacteria</taxon>
        <taxon>Bacillati</taxon>
        <taxon>Actinomycetota</taxon>
        <taxon>Actinomycetes</taxon>
        <taxon>Catenulisporales</taxon>
        <taxon>Actinospicaceae</taxon>
        <taxon>Actinospica</taxon>
    </lineage>
</organism>
<keyword evidence="6" id="KW-1185">Reference proteome</keyword>
<evidence type="ECO:0000256" key="2">
    <source>
        <dbReference type="ARBA" id="ARBA00004236"/>
    </source>
</evidence>
<comment type="catalytic activity">
    <reaction evidence="1">
        <text>ATP + protein L-histidine = ADP + protein N-phospho-L-histidine.</text>
        <dbReference type="EC" id="2.7.13.3"/>
    </reaction>
</comment>
<dbReference type="Pfam" id="PF00512">
    <property type="entry name" value="HisKA"/>
    <property type="match status" value="1"/>
</dbReference>
<feature type="domain" description="Signal transduction histidine kinase dimerisation/phosphoacceptor" evidence="4">
    <location>
        <begin position="37"/>
        <end position="99"/>
    </location>
</feature>
<evidence type="ECO:0000313" key="6">
    <source>
        <dbReference type="Proteomes" id="UP000676325"/>
    </source>
</evidence>
<dbReference type="AlphaFoldDB" id="A0A941EGN9"/>